<dbReference type="RefSeq" id="WP_127337415.1">
    <property type="nucleotide sequence ID" value="NZ_QWDM01000003.1"/>
</dbReference>
<dbReference type="InterPro" id="IPR036520">
    <property type="entry name" value="UPF0759_sf"/>
</dbReference>
<protein>
    <submittedName>
        <fullName evidence="1">DUF72 domain-containing protein</fullName>
    </submittedName>
</protein>
<dbReference type="SUPFAM" id="SSF117396">
    <property type="entry name" value="TM1631-like"/>
    <property type="match status" value="1"/>
</dbReference>
<proteinExistence type="predicted"/>
<accession>A0A434AAI8</accession>
<dbReference type="Gene3D" id="3.20.20.410">
    <property type="entry name" value="Protein of unknown function UPF0759"/>
    <property type="match status" value="1"/>
</dbReference>
<dbReference type="Proteomes" id="UP000288102">
    <property type="component" value="Unassembled WGS sequence"/>
</dbReference>
<evidence type="ECO:0000313" key="2">
    <source>
        <dbReference type="Proteomes" id="UP000288102"/>
    </source>
</evidence>
<dbReference type="OrthoDB" id="9780310at2"/>
<sequence length="237" mass="27935">MKSELLIGCSSYNNRYWKGIFYPENLPTSKWFDYYCEHFDTYEMNGTFYKFPTVRIFENWYKKVPDNFLFSVKAPKEITHIKKFSDCETLLSDFYTICETGLQHKLGPILFQLPPSYDFSEEKLQNIIKSLDTKFMNVIEFRNKSWWNQQVWDTLAQNKITFCSVSYPGLPDIVLTGFPIVYIRLHGDQKLFYSGYSAEKLEEIKKEIQNTSKKAFVYFNNTAGTEGILNALAFKEL</sequence>
<comment type="caution">
    <text evidence="1">The sequence shown here is derived from an EMBL/GenBank/DDBJ whole genome shotgun (WGS) entry which is preliminary data.</text>
</comment>
<dbReference type="Pfam" id="PF01904">
    <property type="entry name" value="DUF72"/>
    <property type="match status" value="1"/>
</dbReference>
<dbReference type="EMBL" id="QWDM01000003">
    <property type="protein sequence ID" value="RUT71356.1"/>
    <property type="molecule type" value="Genomic_DNA"/>
</dbReference>
<gene>
    <name evidence="1" type="ORF">D0817_05640</name>
</gene>
<dbReference type="InterPro" id="IPR002763">
    <property type="entry name" value="DUF72"/>
</dbReference>
<name>A0A434AAI8_9FLAO</name>
<evidence type="ECO:0000313" key="1">
    <source>
        <dbReference type="EMBL" id="RUT71356.1"/>
    </source>
</evidence>
<dbReference type="PANTHER" id="PTHR30348">
    <property type="entry name" value="UNCHARACTERIZED PROTEIN YECE"/>
    <property type="match status" value="1"/>
</dbReference>
<dbReference type="PANTHER" id="PTHR30348:SF4">
    <property type="entry name" value="DUF72 DOMAIN-CONTAINING PROTEIN"/>
    <property type="match status" value="1"/>
</dbReference>
<reference evidence="2" key="1">
    <citation type="journal article" date="2019" name="Syst. Appl. Microbiol.">
        <title>Flavobacterium circumlabens sp. nov. and Flavobacterium cupreum sp. nov., two psychrotrophic species isolated from Antarctic environmental samples.</title>
        <authorList>
            <person name="Kralova S."/>
            <person name="Busse H.-J."/>
            <person name="Svec P."/>
            <person name="Maslanova I."/>
            <person name="Stankova E."/>
            <person name="Bartak M."/>
            <person name="Sedlacek I."/>
        </authorList>
    </citation>
    <scope>NUCLEOTIDE SEQUENCE [LARGE SCALE GENOMIC DNA]</scope>
    <source>
        <strain evidence="2">CCM 8825</strain>
    </source>
</reference>
<dbReference type="AlphaFoldDB" id="A0A434AAI8"/>
<keyword evidence="2" id="KW-1185">Reference proteome</keyword>
<organism evidence="1 2">
    <name type="scientific">Flavobacterium cupreum</name>
    <dbReference type="NCBI Taxonomy" id="2133766"/>
    <lineage>
        <taxon>Bacteria</taxon>
        <taxon>Pseudomonadati</taxon>
        <taxon>Bacteroidota</taxon>
        <taxon>Flavobacteriia</taxon>
        <taxon>Flavobacteriales</taxon>
        <taxon>Flavobacteriaceae</taxon>
        <taxon>Flavobacterium</taxon>
    </lineage>
</organism>